<accession>A3ZUH5</accession>
<evidence type="ECO:0000313" key="2">
    <source>
        <dbReference type="Proteomes" id="UP000004358"/>
    </source>
</evidence>
<sequence length="82" mass="9388">MLVSGRTKGRLHGNSFRISRRAGQWYLITWAPTVYLLPLDAALTEICLECLKADRNPISEVPAALVDRYQLQELPIEQYDEL</sequence>
<comment type="caution">
    <text evidence="1">The sequence shown here is derived from an EMBL/GenBank/DDBJ whole genome shotgun (WGS) entry which is preliminary data.</text>
</comment>
<evidence type="ECO:0000313" key="1">
    <source>
        <dbReference type="EMBL" id="EAQ79885.1"/>
    </source>
</evidence>
<organism evidence="1 2">
    <name type="scientific">Blastopirellula marina DSM 3645</name>
    <dbReference type="NCBI Taxonomy" id="314230"/>
    <lineage>
        <taxon>Bacteria</taxon>
        <taxon>Pseudomonadati</taxon>
        <taxon>Planctomycetota</taxon>
        <taxon>Planctomycetia</taxon>
        <taxon>Pirellulales</taxon>
        <taxon>Pirellulaceae</taxon>
        <taxon>Blastopirellula</taxon>
    </lineage>
</organism>
<proteinExistence type="predicted"/>
<gene>
    <name evidence="1" type="ORF">DSM3645_22134</name>
</gene>
<dbReference type="AlphaFoldDB" id="A3ZUH5"/>
<name>A3ZUH5_9BACT</name>
<protein>
    <submittedName>
        <fullName evidence="1">Uncharacterized protein</fullName>
    </submittedName>
</protein>
<reference evidence="1 2" key="1">
    <citation type="submission" date="2006-02" db="EMBL/GenBank/DDBJ databases">
        <authorList>
            <person name="Amann R."/>
            <person name="Ferriera S."/>
            <person name="Johnson J."/>
            <person name="Kravitz S."/>
            <person name="Halpern A."/>
            <person name="Remington K."/>
            <person name="Beeson K."/>
            <person name="Tran B."/>
            <person name="Rogers Y.-H."/>
            <person name="Friedman R."/>
            <person name="Venter J.C."/>
        </authorList>
    </citation>
    <scope>NUCLEOTIDE SEQUENCE [LARGE SCALE GENOMIC DNA]</scope>
    <source>
        <strain evidence="1 2">DSM 3645</strain>
    </source>
</reference>
<dbReference type="Proteomes" id="UP000004358">
    <property type="component" value="Unassembled WGS sequence"/>
</dbReference>
<dbReference type="STRING" id="314230.DSM3645_22134"/>
<dbReference type="HOGENOM" id="CLU_2551542_0_0_0"/>
<dbReference type="EMBL" id="AANZ01000012">
    <property type="protein sequence ID" value="EAQ79885.1"/>
    <property type="molecule type" value="Genomic_DNA"/>
</dbReference>
<dbReference type="RefSeq" id="WP_002652326.1">
    <property type="nucleotide sequence ID" value="NZ_CH672376.1"/>
</dbReference>